<keyword evidence="3" id="KW-0238">DNA-binding</keyword>
<keyword evidence="2" id="KW-0805">Transcription regulation</keyword>
<evidence type="ECO:0000256" key="4">
    <source>
        <dbReference type="ARBA" id="ARBA00023163"/>
    </source>
</evidence>
<dbReference type="EMBL" id="JAPTGG010000014">
    <property type="protein sequence ID" value="MCZ0866596.1"/>
    <property type="molecule type" value="Genomic_DNA"/>
</dbReference>
<dbReference type="InterPro" id="IPR000847">
    <property type="entry name" value="LysR_HTH_N"/>
</dbReference>
<dbReference type="AlphaFoldDB" id="A0A9J6RQ15"/>
<proteinExistence type="inferred from homology"/>
<dbReference type="GO" id="GO:0003700">
    <property type="term" value="F:DNA-binding transcription factor activity"/>
    <property type="evidence" value="ECO:0007669"/>
    <property type="project" value="InterPro"/>
</dbReference>
<evidence type="ECO:0000313" key="6">
    <source>
        <dbReference type="EMBL" id="MCZ0866596.1"/>
    </source>
</evidence>
<dbReference type="InterPro" id="IPR036390">
    <property type="entry name" value="WH_DNA-bd_sf"/>
</dbReference>
<dbReference type="SUPFAM" id="SSF46785">
    <property type="entry name" value="Winged helix' DNA-binding domain"/>
    <property type="match status" value="1"/>
</dbReference>
<organism evidence="6 7">
    <name type="scientific">Dasania phycosphaerae</name>
    <dbReference type="NCBI Taxonomy" id="2950436"/>
    <lineage>
        <taxon>Bacteria</taxon>
        <taxon>Pseudomonadati</taxon>
        <taxon>Pseudomonadota</taxon>
        <taxon>Gammaproteobacteria</taxon>
        <taxon>Cellvibrionales</taxon>
        <taxon>Spongiibacteraceae</taxon>
        <taxon>Dasania</taxon>
    </lineage>
</organism>
<evidence type="ECO:0000256" key="2">
    <source>
        <dbReference type="ARBA" id="ARBA00023015"/>
    </source>
</evidence>
<dbReference type="InterPro" id="IPR005119">
    <property type="entry name" value="LysR_subst-bd"/>
</dbReference>
<keyword evidence="7" id="KW-1185">Reference proteome</keyword>
<dbReference type="PANTHER" id="PTHR30126:SF4">
    <property type="entry name" value="LYSR FAMILY TRANSCRIPTIONAL REGULATOR"/>
    <property type="match status" value="1"/>
</dbReference>
<reference evidence="6 7" key="1">
    <citation type="submission" date="2022-12" db="EMBL/GenBank/DDBJ databases">
        <title>Dasania phycosphaerae sp. nov., isolated from particulate material of the south coast of Korea.</title>
        <authorList>
            <person name="Jiang Y."/>
        </authorList>
    </citation>
    <scope>NUCLEOTIDE SEQUENCE [LARGE SCALE GENOMIC DNA]</scope>
    <source>
        <strain evidence="6 7">GY-19</strain>
    </source>
</reference>
<dbReference type="Gene3D" id="3.40.190.290">
    <property type="match status" value="1"/>
</dbReference>
<evidence type="ECO:0000313" key="7">
    <source>
        <dbReference type="Proteomes" id="UP001069090"/>
    </source>
</evidence>
<accession>A0A9J6RQ15</accession>
<dbReference type="InterPro" id="IPR036388">
    <property type="entry name" value="WH-like_DNA-bd_sf"/>
</dbReference>
<dbReference type="GO" id="GO:0000976">
    <property type="term" value="F:transcription cis-regulatory region binding"/>
    <property type="evidence" value="ECO:0007669"/>
    <property type="project" value="TreeGrafter"/>
</dbReference>
<evidence type="ECO:0000256" key="1">
    <source>
        <dbReference type="ARBA" id="ARBA00009437"/>
    </source>
</evidence>
<comment type="similarity">
    <text evidence="1">Belongs to the LysR transcriptional regulatory family.</text>
</comment>
<gene>
    <name evidence="6" type="ORF">O0V09_15400</name>
</gene>
<feature type="domain" description="HTH lysR-type" evidence="5">
    <location>
        <begin position="5"/>
        <end position="62"/>
    </location>
</feature>
<dbReference type="RefSeq" id="WP_258332625.1">
    <property type="nucleotide sequence ID" value="NZ_JAPTGG010000014.1"/>
</dbReference>
<dbReference type="Pfam" id="PF03466">
    <property type="entry name" value="LysR_substrate"/>
    <property type="match status" value="1"/>
</dbReference>
<dbReference type="Gene3D" id="1.10.10.10">
    <property type="entry name" value="Winged helix-like DNA-binding domain superfamily/Winged helix DNA-binding domain"/>
    <property type="match status" value="1"/>
</dbReference>
<dbReference type="PANTHER" id="PTHR30126">
    <property type="entry name" value="HTH-TYPE TRANSCRIPTIONAL REGULATOR"/>
    <property type="match status" value="1"/>
</dbReference>
<evidence type="ECO:0000256" key="3">
    <source>
        <dbReference type="ARBA" id="ARBA00023125"/>
    </source>
</evidence>
<comment type="caution">
    <text evidence="6">The sequence shown here is derived from an EMBL/GenBank/DDBJ whole genome shotgun (WGS) entry which is preliminary data.</text>
</comment>
<sequence>MKNLISLEAIEVLDAIQRKGSYAAAASHLNKVPSALSYTIQKLEQDLAVTLFQKQGRRSVLTSAGEHLLEQGRKLLLAAEQLSHSTQQVATGWEPRLRIACDTVIPSSWLHPLLEQLYALQNNIIIELSEEVLGGTWEALIENRVDLIVGAVDRPPGHQGIRCLEWFDADMCFVASPQHPITQAAQPLSAESLNQHRSVIVRDSSRNLPTLNYGILNRKQYLYVPSMAEKINAHCAGLGVGLAPRFRVAEQLAAGKLIELPLAQPPARASLHLAWKTANRGQALQWLVAQLQQLCTPPNAAR</sequence>
<protein>
    <submittedName>
        <fullName evidence="6">LysR substrate-binding domain-containing protein</fullName>
    </submittedName>
</protein>
<keyword evidence="4" id="KW-0804">Transcription</keyword>
<name>A0A9J6RQ15_9GAMM</name>
<dbReference type="SUPFAM" id="SSF53850">
    <property type="entry name" value="Periplasmic binding protein-like II"/>
    <property type="match status" value="1"/>
</dbReference>
<dbReference type="Pfam" id="PF00126">
    <property type="entry name" value="HTH_1"/>
    <property type="match status" value="1"/>
</dbReference>
<evidence type="ECO:0000259" key="5">
    <source>
        <dbReference type="PROSITE" id="PS50931"/>
    </source>
</evidence>
<dbReference type="Proteomes" id="UP001069090">
    <property type="component" value="Unassembled WGS sequence"/>
</dbReference>
<dbReference type="PROSITE" id="PS50931">
    <property type="entry name" value="HTH_LYSR"/>
    <property type="match status" value="1"/>
</dbReference>